<sequence length="41" mass="4724">MDPIYSTAKTIKSSLTTSVFPEPDHIHIFYPYTSPSEVIYF</sequence>
<evidence type="ECO:0000313" key="1">
    <source>
        <dbReference type="EMBL" id="OFV68588.1"/>
    </source>
</evidence>
<organism evidence="1 2">
    <name type="scientific">Candidatus Syntropharchaeum caldarium</name>
    <dbReference type="NCBI Taxonomy" id="1838285"/>
    <lineage>
        <taxon>Archaea</taxon>
        <taxon>Methanobacteriati</taxon>
        <taxon>Methanobacteriota</taxon>
        <taxon>Stenosarchaea group</taxon>
        <taxon>Methanomicrobia</taxon>
        <taxon>Methanosarcinales</taxon>
        <taxon>ANME-2 cluster</taxon>
        <taxon>Candidatus Syntropharchaeum</taxon>
    </lineage>
</organism>
<gene>
    <name evidence="1" type="ORF">SCAL_000264</name>
</gene>
<dbReference type="EMBL" id="LYOS01000001">
    <property type="protein sequence ID" value="OFV68588.1"/>
    <property type="molecule type" value="Genomic_DNA"/>
</dbReference>
<dbReference type="AlphaFoldDB" id="A0A1F2PBH7"/>
<name>A0A1F2PBH7_9EURY</name>
<proteinExistence type="predicted"/>
<dbReference type="Proteomes" id="UP000186940">
    <property type="component" value="Unassembled WGS sequence"/>
</dbReference>
<protein>
    <submittedName>
        <fullName evidence="1">Uncharacterized protein</fullName>
    </submittedName>
</protein>
<accession>A0A1F2PBH7</accession>
<keyword evidence="2" id="KW-1185">Reference proteome</keyword>
<evidence type="ECO:0000313" key="2">
    <source>
        <dbReference type="Proteomes" id="UP000186940"/>
    </source>
</evidence>
<comment type="caution">
    <text evidence="1">The sequence shown here is derived from an EMBL/GenBank/DDBJ whole genome shotgun (WGS) entry which is preliminary data.</text>
</comment>
<reference evidence="1" key="1">
    <citation type="submission" date="2016-05" db="EMBL/GenBank/DDBJ databases">
        <title>Microbial consortia oxidize butane by reversing methanogenesis.</title>
        <authorList>
            <person name="Laso-Perez R."/>
            <person name="Richter M."/>
            <person name="Wegener G."/>
            <person name="Musat F."/>
        </authorList>
    </citation>
    <scope>NUCLEOTIDE SEQUENCE [LARGE SCALE GENOMIC DNA]</scope>
    <source>
        <strain evidence="1">BOX2</strain>
    </source>
</reference>